<comment type="caution">
    <text evidence="1">The sequence shown here is derived from an EMBL/GenBank/DDBJ whole genome shotgun (WGS) entry which is preliminary data.</text>
</comment>
<sequence length="93" mass="10547">MTNSRPIPDVPPVTMLVAILPNLRHCEDSHHHRSDFRQRSAITRDQSATTAGALSVHRLMAQCGHDQVDYWRSCRRRRRRGTGGGTSGQRRSD</sequence>
<organism evidence="1 2">
    <name type="scientific">Cutibacterium porci</name>
    <dbReference type="NCBI Taxonomy" id="2605781"/>
    <lineage>
        <taxon>Bacteria</taxon>
        <taxon>Bacillati</taxon>
        <taxon>Actinomycetota</taxon>
        <taxon>Actinomycetes</taxon>
        <taxon>Propionibacteriales</taxon>
        <taxon>Propionibacteriaceae</taxon>
        <taxon>Cutibacterium</taxon>
    </lineage>
</organism>
<dbReference type="Proteomes" id="UP000466104">
    <property type="component" value="Unassembled WGS sequence"/>
</dbReference>
<protein>
    <submittedName>
        <fullName evidence="1">Uncharacterized protein</fullName>
    </submittedName>
</protein>
<proteinExistence type="predicted"/>
<evidence type="ECO:0000313" key="1">
    <source>
        <dbReference type="EMBL" id="MSS44537.1"/>
    </source>
</evidence>
<reference evidence="1 2" key="1">
    <citation type="submission" date="2019-08" db="EMBL/GenBank/DDBJ databases">
        <title>In-depth cultivation of the pig gut microbiome towards novel bacterial diversity and tailored functional studies.</title>
        <authorList>
            <person name="Wylensek D."/>
            <person name="Hitch T.C.A."/>
            <person name="Clavel T."/>
        </authorList>
    </citation>
    <scope>NUCLEOTIDE SEQUENCE [LARGE SCALE GENOMIC DNA]</scope>
    <source>
        <strain evidence="1 2">WCA-380-WT-3A</strain>
    </source>
</reference>
<keyword evidence="2" id="KW-1185">Reference proteome</keyword>
<gene>
    <name evidence="1" type="ORF">FYJ43_00340</name>
</gene>
<dbReference type="AlphaFoldDB" id="A0A7K0J3P1"/>
<accession>A0A7K0J3P1</accession>
<evidence type="ECO:0000313" key="2">
    <source>
        <dbReference type="Proteomes" id="UP000466104"/>
    </source>
</evidence>
<dbReference type="EMBL" id="VUMG01000001">
    <property type="protein sequence ID" value="MSS44537.1"/>
    <property type="molecule type" value="Genomic_DNA"/>
</dbReference>
<name>A0A7K0J3P1_9ACTN</name>